<sequence>MGTSERDVLRVFETLDDPAEPLATSEVADAAGCTHRVAYDELEALAERGLLDSKRIGARARAWWRPQSATAPDERSDDADETTPKSAGDRTLIERILELPNQYRRGRTLGGNIVRQRPRRRDTRSRTRRDYESDVQSTRVGHLSRRRDAGQHGRTPRDSRVGDGRTGLRFEHWILLPDGTERWLSSNSAPVVNDEGKSSTSSSGSRTRHR</sequence>
<feature type="region of interest" description="Disordered" evidence="1">
    <location>
        <begin position="107"/>
        <end position="164"/>
    </location>
</feature>
<evidence type="ECO:0000256" key="1">
    <source>
        <dbReference type="SAM" id="MobiDB-lite"/>
    </source>
</evidence>
<feature type="region of interest" description="Disordered" evidence="1">
    <location>
        <begin position="61"/>
        <end position="90"/>
    </location>
</feature>
<evidence type="ECO:0008006" key="4">
    <source>
        <dbReference type="Google" id="ProtNLM"/>
    </source>
</evidence>
<name>A0ABD5WNA7_9EURY</name>
<organism evidence="2 3">
    <name type="scientific">Halorussus caseinilyticus</name>
    <dbReference type="NCBI Taxonomy" id="3034025"/>
    <lineage>
        <taxon>Archaea</taxon>
        <taxon>Methanobacteriati</taxon>
        <taxon>Methanobacteriota</taxon>
        <taxon>Stenosarchaea group</taxon>
        <taxon>Halobacteria</taxon>
        <taxon>Halobacteriales</taxon>
        <taxon>Haladaptataceae</taxon>
        <taxon>Halorussus</taxon>
    </lineage>
</organism>
<feature type="region of interest" description="Disordered" evidence="1">
    <location>
        <begin position="185"/>
        <end position="210"/>
    </location>
</feature>
<dbReference type="Proteomes" id="UP001596407">
    <property type="component" value="Unassembled WGS sequence"/>
</dbReference>
<evidence type="ECO:0000313" key="2">
    <source>
        <dbReference type="EMBL" id="MFC7082001.1"/>
    </source>
</evidence>
<reference evidence="2 3" key="1">
    <citation type="journal article" date="2019" name="Int. J. Syst. Evol. Microbiol.">
        <title>The Global Catalogue of Microorganisms (GCM) 10K type strain sequencing project: providing services to taxonomists for standard genome sequencing and annotation.</title>
        <authorList>
            <consortium name="The Broad Institute Genomics Platform"/>
            <consortium name="The Broad Institute Genome Sequencing Center for Infectious Disease"/>
            <person name="Wu L."/>
            <person name="Ma J."/>
        </authorList>
    </citation>
    <scope>NUCLEOTIDE SEQUENCE [LARGE SCALE GENOMIC DNA]</scope>
    <source>
        <strain evidence="2 3">DT72</strain>
    </source>
</reference>
<accession>A0ABD5WNA7</accession>
<proteinExistence type="predicted"/>
<comment type="caution">
    <text evidence="2">The sequence shown here is derived from an EMBL/GenBank/DDBJ whole genome shotgun (WGS) entry which is preliminary data.</text>
</comment>
<dbReference type="AlphaFoldDB" id="A0ABD5WNA7"/>
<protein>
    <recommendedName>
        <fullName evidence="4">ArsR family transcriptional regulator</fullName>
    </recommendedName>
</protein>
<feature type="compositionally biased region" description="Basic and acidic residues" evidence="1">
    <location>
        <begin position="146"/>
        <end position="164"/>
    </location>
</feature>
<feature type="compositionally biased region" description="Low complexity" evidence="1">
    <location>
        <begin position="198"/>
        <end position="210"/>
    </location>
</feature>
<gene>
    <name evidence="2" type="ORF">ACFQJ6_19810</name>
</gene>
<dbReference type="EMBL" id="JBHSZH010000005">
    <property type="protein sequence ID" value="MFC7082001.1"/>
    <property type="molecule type" value="Genomic_DNA"/>
</dbReference>
<dbReference type="RefSeq" id="WP_382210219.1">
    <property type="nucleotide sequence ID" value="NZ_JBHSZH010000005.1"/>
</dbReference>
<evidence type="ECO:0000313" key="3">
    <source>
        <dbReference type="Proteomes" id="UP001596407"/>
    </source>
</evidence>
<keyword evidence="3" id="KW-1185">Reference proteome</keyword>